<keyword evidence="8 10" id="KW-0472">Membrane</keyword>
<feature type="transmembrane region" description="Helical" evidence="10">
    <location>
        <begin position="6"/>
        <end position="25"/>
    </location>
</feature>
<dbReference type="GO" id="GO:0016020">
    <property type="term" value="C:membrane"/>
    <property type="evidence" value="ECO:0007669"/>
    <property type="project" value="UniProtKB-SubCell"/>
</dbReference>
<evidence type="ECO:0000256" key="7">
    <source>
        <dbReference type="ARBA" id="ARBA00023027"/>
    </source>
</evidence>
<feature type="transmembrane region" description="Helical" evidence="10">
    <location>
        <begin position="65"/>
        <end position="86"/>
    </location>
</feature>
<dbReference type="CTD" id="4539"/>
<evidence type="ECO:0000256" key="2">
    <source>
        <dbReference type="ARBA" id="ARBA00010519"/>
    </source>
</evidence>
<dbReference type="Gene3D" id="1.10.287.3510">
    <property type="match status" value="1"/>
</dbReference>
<organism evidence="11">
    <name type="scientific">Phasianella solida</name>
    <dbReference type="NCBI Taxonomy" id="335754"/>
    <lineage>
        <taxon>Eukaryota</taxon>
        <taxon>Metazoa</taxon>
        <taxon>Spiralia</taxon>
        <taxon>Lophotrochozoa</taxon>
        <taxon>Mollusca</taxon>
        <taxon>Gastropoda</taxon>
        <taxon>Vetigastropoda</taxon>
        <taxon>Trochida</taxon>
        <taxon>Trochoidea</taxon>
        <taxon>Phasianellidae</taxon>
        <taxon>Phasianella</taxon>
    </lineage>
</organism>
<comment type="similarity">
    <text evidence="2">Belongs to the complex I subunit 4L family.</text>
</comment>
<accession>A0A0S1F5R2</accession>
<proteinExistence type="inferred from homology"/>
<dbReference type="AlphaFoldDB" id="A0A0S1F5R2"/>
<feature type="transmembrane region" description="Helical" evidence="10">
    <location>
        <begin position="32"/>
        <end position="53"/>
    </location>
</feature>
<protein>
    <recommendedName>
        <fullName evidence="3">NADH-ubiquinone oxidoreductase chain 4L</fullName>
    </recommendedName>
    <alternativeName>
        <fullName evidence="9">NADH dehydrogenase subunit 4L</fullName>
    </alternativeName>
</protein>
<gene>
    <name evidence="11" type="primary">ND4L</name>
</gene>
<evidence type="ECO:0000256" key="4">
    <source>
        <dbReference type="ARBA" id="ARBA00022692"/>
    </source>
</evidence>
<evidence type="ECO:0000256" key="6">
    <source>
        <dbReference type="ARBA" id="ARBA00022989"/>
    </source>
</evidence>
<dbReference type="EMBL" id="KR297251">
    <property type="protein sequence ID" value="ALK03395.1"/>
    <property type="molecule type" value="Genomic_DNA"/>
</dbReference>
<evidence type="ECO:0000313" key="11">
    <source>
        <dbReference type="EMBL" id="ALK03395.1"/>
    </source>
</evidence>
<reference evidence="11" key="1">
    <citation type="journal article" date="2016" name="Zool. Scr.">
        <title>Mitogenomics of Vetigastropoda: insights into the evolution of pallial symmetry.</title>
        <authorList>
            <person name="Uribe J.E."/>
            <person name="Kano Y."/>
            <person name="Templado J."/>
            <person name="Zardoya R."/>
        </authorList>
    </citation>
    <scope>NUCLEOTIDE SEQUENCE</scope>
</reference>
<keyword evidence="5" id="KW-1278">Translocase</keyword>
<sequence length="102" mass="11021">MAQTAISALSHLLILGVFMSILALVTQFTHLLNVLLSLEAMVLNIFGLILFQGATTVALEEYMCLIMITLGACEASMGLAMLVTLIRSHGNDYVSSFSAHKF</sequence>
<dbReference type="GeneID" id="26521105"/>
<keyword evidence="4 10" id="KW-0812">Transmembrane</keyword>
<dbReference type="InterPro" id="IPR039428">
    <property type="entry name" value="NUOK/Mnh_C1-like"/>
</dbReference>
<evidence type="ECO:0000256" key="8">
    <source>
        <dbReference type="ARBA" id="ARBA00023136"/>
    </source>
</evidence>
<evidence type="ECO:0000256" key="9">
    <source>
        <dbReference type="ARBA" id="ARBA00031586"/>
    </source>
</evidence>
<comment type="subcellular location">
    <subcellularLocation>
        <location evidence="1">Membrane</location>
        <topology evidence="1">Multi-pass membrane protein</topology>
    </subcellularLocation>
</comment>
<keyword evidence="7" id="KW-0520">NAD</keyword>
<dbReference type="Pfam" id="PF00420">
    <property type="entry name" value="Oxidored_q2"/>
    <property type="match status" value="1"/>
</dbReference>
<keyword evidence="6 10" id="KW-1133">Transmembrane helix</keyword>
<evidence type="ECO:0000256" key="5">
    <source>
        <dbReference type="ARBA" id="ARBA00022967"/>
    </source>
</evidence>
<geneLocation type="mitochondrion" evidence="11"/>
<keyword evidence="11" id="KW-0496">Mitochondrion</keyword>
<evidence type="ECO:0000256" key="10">
    <source>
        <dbReference type="SAM" id="Phobius"/>
    </source>
</evidence>
<name>A0A0S1F5R2_9VEST</name>
<dbReference type="RefSeq" id="YP_009192138.1">
    <property type="nucleotide sequence ID" value="NC_028709.1"/>
</dbReference>
<evidence type="ECO:0000256" key="1">
    <source>
        <dbReference type="ARBA" id="ARBA00004141"/>
    </source>
</evidence>
<evidence type="ECO:0000256" key="3">
    <source>
        <dbReference type="ARBA" id="ARBA00016612"/>
    </source>
</evidence>